<evidence type="ECO:0000313" key="6">
    <source>
        <dbReference type="Proteomes" id="UP000319432"/>
    </source>
</evidence>
<dbReference type="InterPro" id="IPR011610">
    <property type="entry name" value="SAM_mthyl_Trfase_ML2640-like"/>
</dbReference>
<keyword evidence="2 4" id="KW-0489">Methyltransferase</keyword>
<dbReference type="PANTHER" id="PTHR43619">
    <property type="entry name" value="S-ADENOSYL-L-METHIONINE-DEPENDENT METHYLTRANSFERASE YKTD-RELATED"/>
    <property type="match status" value="1"/>
</dbReference>
<dbReference type="OrthoDB" id="9806164at2"/>
<sequence length="288" mass="33850">MIDNQESHTAKFVTYLRAYYSQNIKEPIFNDHLAYEFLTPKEYEMFSHEAEKMNVDHDFNRLLNMTMTRYRYTEDELHKAIHQGLQQYVILGAGMDSFGFRNKEVLNELKVFEVDHPATQSFKLNRVKELKWHIPENLIHIPIDFMKTNVKDGMKQSFDSNAFSFFSWLGVTMYLTKEAVFETLQSISNLAPSGSIVIFDYFDYNDEKYVSKHGPTENTKNMLEYLEKIGEPVKMGFNLSTITEDLANVGFILKENQNFYDLHVKYIKNELIDKQTLQNYYIALAVVK</sequence>
<dbReference type="InterPro" id="IPR007213">
    <property type="entry name" value="Ppm1/Ppm2/Tcmp"/>
</dbReference>
<protein>
    <recommendedName>
        <fullName evidence="4">S-adenosyl-L-methionine-dependent methyltransferase</fullName>
        <ecNumber evidence="4">2.1.1.-</ecNumber>
    </recommendedName>
</protein>
<dbReference type="EC" id="2.1.1.-" evidence="4"/>
<dbReference type="NCBIfam" id="TIGR00027">
    <property type="entry name" value="mthyl_TIGR00027"/>
    <property type="match status" value="1"/>
</dbReference>
<proteinExistence type="inferred from homology"/>
<dbReference type="Gene3D" id="3.40.50.150">
    <property type="entry name" value="Vaccinia Virus protein VP39"/>
    <property type="match status" value="1"/>
</dbReference>
<organism evidence="5 6">
    <name type="scientific">Brevibacillus laterosporus</name>
    <name type="common">Bacillus laterosporus</name>
    <dbReference type="NCBI Taxonomy" id="1465"/>
    <lineage>
        <taxon>Bacteria</taxon>
        <taxon>Bacillati</taxon>
        <taxon>Bacillota</taxon>
        <taxon>Bacilli</taxon>
        <taxon>Bacillales</taxon>
        <taxon>Paenibacillaceae</taxon>
        <taxon>Brevibacillus</taxon>
    </lineage>
</organism>
<keyword evidence="6" id="KW-1185">Reference proteome</keyword>
<keyword evidence="3 5" id="KW-0808">Transferase</keyword>
<comment type="similarity">
    <text evidence="1 4">Belongs to the UPF0677 family.</text>
</comment>
<gene>
    <name evidence="5" type="ORF">EEL30_16610</name>
</gene>
<dbReference type="PANTHER" id="PTHR43619:SF2">
    <property type="entry name" value="S-ADENOSYL-L-METHIONINE-DEPENDENT METHYLTRANSFERASES SUPERFAMILY PROTEIN"/>
    <property type="match status" value="1"/>
</dbReference>
<comment type="function">
    <text evidence="4">Exhibits S-adenosyl-L-methionine-dependent methyltransferase activity.</text>
</comment>
<accession>A0A518V9V3</accession>
<keyword evidence="4" id="KW-0949">S-adenosyl-L-methionine</keyword>
<dbReference type="GO" id="GO:0008168">
    <property type="term" value="F:methyltransferase activity"/>
    <property type="evidence" value="ECO:0007669"/>
    <property type="project" value="UniProtKB-UniRule"/>
</dbReference>
<reference evidence="5 6" key="1">
    <citation type="submission" date="2018-11" db="EMBL/GenBank/DDBJ databases">
        <title>Phylogenetic determinants of toxin gene distribution in genomes of Brevibacillus laterosporus.</title>
        <authorList>
            <person name="Glare T.R."/>
            <person name="Durrant A."/>
            <person name="Berry C."/>
            <person name="Palma L."/>
            <person name="Ormskirk M."/>
            <person name="Cox M.O."/>
        </authorList>
    </citation>
    <scope>NUCLEOTIDE SEQUENCE [LARGE SCALE GENOMIC DNA]</scope>
    <source>
        <strain evidence="5 6">1821L</strain>
    </source>
</reference>
<dbReference type="Proteomes" id="UP000319432">
    <property type="component" value="Chromosome"/>
</dbReference>
<name>A0A518V9V3_BRELA</name>
<dbReference type="InterPro" id="IPR029063">
    <property type="entry name" value="SAM-dependent_MTases_sf"/>
</dbReference>
<evidence type="ECO:0000256" key="4">
    <source>
        <dbReference type="RuleBase" id="RU362030"/>
    </source>
</evidence>
<dbReference type="Pfam" id="PF04072">
    <property type="entry name" value="LCM"/>
    <property type="match status" value="1"/>
</dbReference>
<evidence type="ECO:0000256" key="3">
    <source>
        <dbReference type="ARBA" id="ARBA00022679"/>
    </source>
</evidence>
<evidence type="ECO:0000256" key="2">
    <source>
        <dbReference type="ARBA" id="ARBA00022603"/>
    </source>
</evidence>
<evidence type="ECO:0000256" key="1">
    <source>
        <dbReference type="ARBA" id="ARBA00008138"/>
    </source>
</evidence>
<dbReference type="AlphaFoldDB" id="A0A518V9V3"/>
<dbReference type="SUPFAM" id="SSF53335">
    <property type="entry name" value="S-adenosyl-L-methionine-dependent methyltransferases"/>
    <property type="match status" value="1"/>
</dbReference>
<evidence type="ECO:0000313" key="5">
    <source>
        <dbReference type="EMBL" id="QDX93776.1"/>
    </source>
</evidence>
<dbReference type="GO" id="GO:0032259">
    <property type="term" value="P:methylation"/>
    <property type="evidence" value="ECO:0007669"/>
    <property type="project" value="UniProtKB-KW"/>
</dbReference>
<dbReference type="EMBL" id="CP033464">
    <property type="protein sequence ID" value="QDX93776.1"/>
    <property type="molecule type" value="Genomic_DNA"/>
</dbReference>